<gene>
    <name evidence="2" type="ORF">TbgDal_XI4700</name>
</gene>
<keyword evidence="1" id="KW-0472">Membrane</keyword>
<sequence length="115" mass="13315">MITGLKNDIVDRKHAGVFPPLAAHIFLHVIPFLTEMLSPRTKPNARRLMRCYMLSVTRPPATRGFQPPLFLYIYIYMCVCVCVCVCVCMCGKSSKTHTTRMPLHRSICEYHRHYL</sequence>
<evidence type="ECO:0000256" key="1">
    <source>
        <dbReference type="SAM" id="Phobius"/>
    </source>
</evidence>
<dbReference type="Proteomes" id="UP000002316">
    <property type="component" value="Chromosome 11"/>
</dbReference>
<keyword evidence="1" id="KW-1133">Transmembrane helix</keyword>
<protein>
    <submittedName>
        <fullName evidence="2">Uncharacterized protein</fullName>
    </submittedName>
</protein>
<evidence type="ECO:0000313" key="2">
    <source>
        <dbReference type="EMBL" id="CBH17352.1"/>
    </source>
</evidence>
<accession>D0A6Q1</accession>
<keyword evidence="1" id="KW-0812">Transmembrane</keyword>
<proteinExistence type="predicted"/>
<dbReference type="GeneID" id="23867464"/>
<dbReference type="KEGG" id="tbg:TbgDal_XI4700"/>
<organism evidence="2 3">
    <name type="scientific">Trypanosoma brucei gambiense (strain MHOM/CI/86/DAL972)</name>
    <dbReference type="NCBI Taxonomy" id="679716"/>
    <lineage>
        <taxon>Eukaryota</taxon>
        <taxon>Discoba</taxon>
        <taxon>Euglenozoa</taxon>
        <taxon>Kinetoplastea</taxon>
        <taxon>Metakinetoplastina</taxon>
        <taxon>Trypanosomatida</taxon>
        <taxon>Trypanosomatidae</taxon>
        <taxon>Trypanosoma</taxon>
    </lineage>
</organism>
<dbReference type="AlphaFoldDB" id="D0A6Q1"/>
<dbReference type="EMBL" id="FN554974">
    <property type="protein sequence ID" value="CBH17352.1"/>
    <property type="molecule type" value="Genomic_DNA"/>
</dbReference>
<name>D0A6Q1_TRYB9</name>
<evidence type="ECO:0000313" key="3">
    <source>
        <dbReference type="Proteomes" id="UP000002316"/>
    </source>
</evidence>
<feature type="transmembrane region" description="Helical" evidence="1">
    <location>
        <begin position="69"/>
        <end position="91"/>
    </location>
</feature>
<dbReference type="RefSeq" id="XP_011779616.1">
    <property type="nucleotide sequence ID" value="XM_011781314.1"/>
</dbReference>
<reference evidence="3" key="1">
    <citation type="journal article" date="2010" name="PLoS Negl. Trop. Dis.">
        <title>The genome sequence of Trypanosoma brucei gambiense, causative agent of chronic human african trypanosomiasis.</title>
        <authorList>
            <person name="Jackson A.P."/>
            <person name="Sanders M."/>
            <person name="Berry A."/>
            <person name="McQuillan J."/>
            <person name="Aslett M.A."/>
            <person name="Quail M.A."/>
            <person name="Chukualim B."/>
            <person name="Capewell P."/>
            <person name="MacLeod A."/>
            <person name="Melville S.E."/>
            <person name="Gibson W."/>
            <person name="Barry J.D."/>
            <person name="Berriman M."/>
            <person name="Hertz-Fowler C."/>
        </authorList>
    </citation>
    <scope>NUCLEOTIDE SEQUENCE [LARGE SCALE GENOMIC DNA]</scope>
    <source>
        <strain evidence="3">MHOM/CI/86/DAL972</strain>
    </source>
</reference>